<dbReference type="Gene3D" id="1.25.40.10">
    <property type="entry name" value="Tetratricopeptide repeat domain"/>
    <property type="match status" value="2"/>
</dbReference>
<evidence type="ECO:0000256" key="1">
    <source>
        <dbReference type="PIRNR" id="PIRNR038922"/>
    </source>
</evidence>
<dbReference type="InterPro" id="IPR019734">
    <property type="entry name" value="TPR_rpt"/>
</dbReference>
<proteinExistence type="inferred from homology"/>
<reference evidence="3 4" key="1">
    <citation type="journal article" date="2023" name="Nat. Commun.">
        <title>Origin of minicircular mitochondrial genomes in red algae.</title>
        <authorList>
            <person name="Lee Y."/>
            <person name="Cho C.H."/>
            <person name="Lee Y.M."/>
            <person name="Park S.I."/>
            <person name="Yang J.H."/>
            <person name="West J.A."/>
            <person name="Bhattacharya D."/>
            <person name="Yoon H.S."/>
        </authorList>
    </citation>
    <scope>NUCLEOTIDE SEQUENCE [LARGE SCALE GENOMIC DNA]</scope>
    <source>
        <strain evidence="3 4">CCMP1338</strain>
        <tissue evidence="3">Whole cell</tissue>
    </source>
</reference>
<comment type="subcellular location">
    <subcellularLocation>
        <location evidence="1">Cytoplasm</location>
    </subcellularLocation>
</comment>
<keyword evidence="1" id="KW-0963">Cytoplasm</keyword>
<dbReference type="InterPro" id="IPR011990">
    <property type="entry name" value="TPR-like_helical_dom_sf"/>
</dbReference>
<dbReference type="PANTHER" id="PTHR14094">
    <property type="entry name" value="SIGNAL RECOGNITION PARTICLE 72"/>
    <property type="match status" value="1"/>
</dbReference>
<comment type="similarity">
    <text evidence="1">Belongs to the SRP72 family.</text>
</comment>
<feature type="compositionally biased region" description="Basic and acidic residues" evidence="2">
    <location>
        <begin position="625"/>
        <end position="637"/>
    </location>
</feature>
<dbReference type="GO" id="GO:0043022">
    <property type="term" value="F:ribosome binding"/>
    <property type="evidence" value="ECO:0007669"/>
    <property type="project" value="TreeGrafter"/>
</dbReference>
<keyword evidence="4" id="KW-1185">Reference proteome</keyword>
<dbReference type="AlphaFoldDB" id="A0AAV8UXV0"/>
<feature type="compositionally biased region" description="Basic residues" evidence="2">
    <location>
        <begin position="653"/>
        <end position="664"/>
    </location>
</feature>
<dbReference type="EMBL" id="JAMWBK010000002">
    <property type="protein sequence ID" value="KAJ8907431.1"/>
    <property type="molecule type" value="Genomic_DNA"/>
</dbReference>
<dbReference type="SUPFAM" id="SSF48452">
    <property type="entry name" value="TPR-like"/>
    <property type="match status" value="2"/>
</dbReference>
<dbReference type="PANTHER" id="PTHR14094:SF9">
    <property type="entry name" value="SIGNAL RECOGNITION PARTICLE SUBUNIT SRP72"/>
    <property type="match status" value="1"/>
</dbReference>
<evidence type="ECO:0000313" key="4">
    <source>
        <dbReference type="Proteomes" id="UP001157974"/>
    </source>
</evidence>
<evidence type="ECO:0000313" key="3">
    <source>
        <dbReference type="EMBL" id="KAJ8907431.1"/>
    </source>
</evidence>
<dbReference type="PIRSF" id="PIRSF038922">
    <property type="entry name" value="SRP72"/>
    <property type="match status" value="1"/>
</dbReference>
<dbReference type="SMART" id="SM00028">
    <property type="entry name" value="TPR"/>
    <property type="match status" value="3"/>
</dbReference>
<organism evidence="3 4">
    <name type="scientific">Rhodosorus marinus</name>
    <dbReference type="NCBI Taxonomy" id="101924"/>
    <lineage>
        <taxon>Eukaryota</taxon>
        <taxon>Rhodophyta</taxon>
        <taxon>Stylonematophyceae</taxon>
        <taxon>Stylonematales</taxon>
        <taxon>Stylonemataceae</taxon>
        <taxon>Rhodosorus</taxon>
    </lineage>
</organism>
<comment type="function">
    <text evidence="1">Component of the signal recognition particle (SRP) complex, a ribonucleoprotein complex that mediates the cotranslational targeting of secretory and membrane proteins to the endoplasmic reticulum (ER).</text>
</comment>
<feature type="compositionally biased region" description="Basic residues" evidence="2">
    <location>
        <begin position="593"/>
        <end position="606"/>
    </location>
</feature>
<sequence>MEKRPSTMNRSRTFETLSGGFSKGDYDAVIKGAEKALRSNEKDGCVKAMLAAAYIRSGKFVEGVAAAEEALRDSGIPAALQNDLKYIKAYGLYGSHQYDEALKSVEELRKQKFQSEYLTHLEAQTLGRSAKNEEASALYRGMLDVTGKRGFGAWLSQRTVTEDVVQKSEVLTNLTFNLASSGKDSSEVAKLQADDPDSQTSEVLFNLACAMISAGDLDQAEQTLNEAYKKGSKILEAEGASEGDANDELAGILVQLAYVQQLKGQNDAASNSYEKLLSQKISDVAVAAVASNNLAVLKWDAPGRNALGLAKRLKSTTVPGLEYKLTKPQLQIMGCNRAIVNLEMSRLDVVSSEIEALKTLATDSDNLTLIQSSQLSKSKKFDEAEEVLKTIQNPSVRKAAIAQVKLVHGDFEGAANSIAELRSSPSAIATSMTLYEAAGMAEKASLLVKGVAKEWAQSGRKELAVSSLRELAEMFHRNNMDSEAVEALRDVLVLSPDDEAAVANIVIASSNMDYETAENYASRLPALQGMQEMDAIELEALPVPRRGVDMDKRRVRIDAGNEETAPKTKKKKRKNKKPQTLNPNGPDPERWIAKHMRSGARKKKKRADAVSRGSQGAGLAATEAASERMTHAAERAGKNVVSSGPTAASRPKGTTKTKKKKHRR</sequence>
<comment type="caution">
    <text evidence="3">The sequence shown here is derived from an EMBL/GenBank/DDBJ whole genome shotgun (WGS) entry which is preliminary data.</text>
</comment>
<name>A0AAV8UXV0_9RHOD</name>
<protein>
    <recommendedName>
        <fullName evidence="1">Signal recognition particle subunit SRP72</fullName>
    </recommendedName>
</protein>
<feature type="region of interest" description="Disordered" evidence="2">
    <location>
        <begin position="547"/>
        <end position="664"/>
    </location>
</feature>
<dbReference type="InterPro" id="IPR026270">
    <property type="entry name" value="SRP72"/>
</dbReference>
<keyword evidence="1" id="KW-0733">Signal recognition particle</keyword>
<feature type="compositionally biased region" description="Basic and acidic residues" evidence="2">
    <location>
        <begin position="547"/>
        <end position="559"/>
    </location>
</feature>
<keyword evidence="1" id="KW-0687">Ribonucleoprotein</keyword>
<feature type="compositionally biased region" description="Basic residues" evidence="2">
    <location>
        <begin position="567"/>
        <end position="577"/>
    </location>
</feature>
<evidence type="ECO:0000256" key="2">
    <source>
        <dbReference type="SAM" id="MobiDB-lite"/>
    </source>
</evidence>
<dbReference type="GO" id="GO:0008312">
    <property type="term" value="F:7S RNA binding"/>
    <property type="evidence" value="ECO:0007669"/>
    <property type="project" value="TreeGrafter"/>
</dbReference>
<gene>
    <name evidence="3" type="ORF">NDN08_007542</name>
</gene>
<accession>A0AAV8UXV0</accession>
<dbReference type="Proteomes" id="UP001157974">
    <property type="component" value="Unassembled WGS sequence"/>
</dbReference>
<dbReference type="GO" id="GO:0006614">
    <property type="term" value="P:SRP-dependent cotranslational protein targeting to membrane"/>
    <property type="evidence" value="ECO:0007669"/>
    <property type="project" value="UniProtKB-UniRule"/>
</dbReference>
<dbReference type="GO" id="GO:0005786">
    <property type="term" value="C:signal recognition particle, endoplasmic reticulum targeting"/>
    <property type="evidence" value="ECO:0007669"/>
    <property type="project" value="UniProtKB-UniRule"/>
</dbReference>